<sequence length="165" mass="18557">MGLETGGVKKFERETKNHHHPGPDSRLRHGGGVAAVGPHGQLPGVVHPQQQYYPSQPLYPQDIPPQEVPNGHDACPTEPTTTSTIIIIIIIIQQQQHSSQTRAPIRASETRSGGGVLLMEPVKYHRFQKKSMRDQYPWLRVQASIQIIPFRTSTHRVQYAQHLSR</sequence>
<dbReference type="EMBL" id="VEVO01000015">
    <property type="protein sequence ID" value="KAF0030818.1"/>
    <property type="molecule type" value="Genomic_DNA"/>
</dbReference>
<reference evidence="2 3" key="1">
    <citation type="submission" date="2019-06" db="EMBL/GenBank/DDBJ databases">
        <title>Draft genomes of female and male turbot (Scophthalmus maximus).</title>
        <authorList>
            <person name="Xu H."/>
            <person name="Xu X.-W."/>
            <person name="Shao C."/>
            <person name="Chen S."/>
        </authorList>
    </citation>
    <scope>NUCLEOTIDE SEQUENCE [LARGE SCALE GENOMIC DNA]</scope>
    <source>
        <strain evidence="2">Ysfricsl-2016a</strain>
        <tissue evidence="2">Blood</tissue>
    </source>
</reference>
<gene>
    <name evidence="2" type="ORF">F2P81_017549</name>
</gene>
<evidence type="ECO:0000313" key="3">
    <source>
        <dbReference type="Proteomes" id="UP000438429"/>
    </source>
</evidence>
<accession>A0A6A4SF15</accession>
<name>A0A6A4SF15_SCOMX</name>
<feature type="compositionally biased region" description="Basic and acidic residues" evidence="1">
    <location>
        <begin position="7"/>
        <end position="27"/>
    </location>
</feature>
<protein>
    <submittedName>
        <fullName evidence="2">Uncharacterized protein</fullName>
    </submittedName>
</protein>
<dbReference type="AlphaFoldDB" id="A0A6A4SF15"/>
<comment type="caution">
    <text evidence="2">The sequence shown here is derived from an EMBL/GenBank/DDBJ whole genome shotgun (WGS) entry which is preliminary data.</text>
</comment>
<proteinExistence type="predicted"/>
<organism evidence="2 3">
    <name type="scientific">Scophthalmus maximus</name>
    <name type="common">Turbot</name>
    <name type="synonym">Psetta maxima</name>
    <dbReference type="NCBI Taxonomy" id="52904"/>
    <lineage>
        <taxon>Eukaryota</taxon>
        <taxon>Metazoa</taxon>
        <taxon>Chordata</taxon>
        <taxon>Craniata</taxon>
        <taxon>Vertebrata</taxon>
        <taxon>Euteleostomi</taxon>
        <taxon>Actinopterygii</taxon>
        <taxon>Neopterygii</taxon>
        <taxon>Teleostei</taxon>
        <taxon>Neoteleostei</taxon>
        <taxon>Acanthomorphata</taxon>
        <taxon>Carangaria</taxon>
        <taxon>Pleuronectiformes</taxon>
        <taxon>Pleuronectoidei</taxon>
        <taxon>Scophthalmidae</taxon>
        <taxon>Scophthalmus</taxon>
    </lineage>
</organism>
<evidence type="ECO:0000256" key="1">
    <source>
        <dbReference type="SAM" id="MobiDB-lite"/>
    </source>
</evidence>
<dbReference type="Proteomes" id="UP000438429">
    <property type="component" value="Unassembled WGS sequence"/>
</dbReference>
<evidence type="ECO:0000313" key="2">
    <source>
        <dbReference type="EMBL" id="KAF0030818.1"/>
    </source>
</evidence>
<feature type="region of interest" description="Disordered" evidence="1">
    <location>
        <begin position="1"/>
        <end position="38"/>
    </location>
</feature>